<dbReference type="OrthoDB" id="2426273at2759"/>
<dbReference type="AlphaFoldDB" id="A0A8K0SH12"/>
<feature type="compositionally biased region" description="Low complexity" evidence="1">
    <location>
        <begin position="935"/>
        <end position="953"/>
    </location>
</feature>
<dbReference type="EMBL" id="JAGPNK010000034">
    <property type="protein sequence ID" value="KAH7303414.1"/>
    <property type="molecule type" value="Genomic_DNA"/>
</dbReference>
<evidence type="ECO:0008006" key="4">
    <source>
        <dbReference type="Google" id="ProtNLM"/>
    </source>
</evidence>
<name>A0A8K0SH12_9HYPO</name>
<organism evidence="2 3">
    <name type="scientific">Stachybotrys elegans</name>
    <dbReference type="NCBI Taxonomy" id="80388"/>
    <lineage>
        <taxon>Eukaryota</taxon>
        <taxon>Fungi</taxon>
        <taxon>Dikarya</taxon>
        <taxon>Ascomycota</taxon>
        <taxon>Pezizomycotina</taxon>
        <taxon>Sordariomycetes</taxon>
        <taxon>Hypocreomycetidae</taxon>
        <taxon>Hypocreales</taxon>
        <taxon>Stachybotryaceae</taxon>
        <taxon>Stachybotrys</taxon>
    </lineage>
</organism>
<protein>
    <recommendedName>
        <fullName evidence="4">Heterokaryon incompatibility domain-containing protein</fullName>
    </recommendedName>
</protein>
<dbReference type="PANTHER" id="PTHR39596">
    <property type="match status" value="1"/>
</dbReference>
<evidence type="ECO:0000313" key="2">
    <source>
        <dbReference type="EMBL" id="KAH7303414.1"/>
    </source>
</evidence>
<dbReference type="PANTHER" id="PTHR39596:SF2">
    <property type="entry name" value="HET DOMAIN PROTEIN (AFU_ORTHOLOGUE AFUA_1G17550)-RELATED"/>
    <property type="match status" value="1"/>
</dbReference>
<proteinExistence type="predicted"/>
<dbReference type="Proteomes" id="UP000813444">
    <property type="component" value="Unassembled WGS sequence"/>
</dbReference>
<evidence type="ECO:0000313" key="3">
    <source>
        <dbReference type="Proteomes" id="UP000813444"/>
    </source>
</evidence>
<feature type="region of interest" description="Disordered" evidence="1">
    <location>
        <begin position="102"/>
        <end position="121"/>
    </location>
</feature>
<evidence type="ECO:0000256" key="1">
    <source>
        <dbReference type="SAM" id="MobiDB-lite"/>
    </source>
</evidence>
<feature type="compositionally biased region" description="Basic residues" evidence="1">
    <location>
        <begin position="1006"/>
        <end position="1022"/>
    </location>
</feature>
<accession>A0A8K0SH12</accession>
<comment type="caution">
    <text evidence="2">The sequence shown here is derived from an EMBL/GenBank/DDBJ whole genome shotgun (WGS) entry which is preliminary data.</text>
</comment>
<gene>
    <name evidence="2" type="ORF">B0I35DRAFT_179847</name>
</gene>
<keyword evidence="3" id="KW-1185">Reference proteome</keyword>
<sequence>MDHLEEIYSSVVGKVDLKVDLKLSQQQEKDVQKLWNGERFGYREFQQFLADRGWEYTKDDVLKSRTESKDGYGFKQILQAWLFFGLILCILREDTDSDNGASWDCGNDQAEGPDSGYDDSAESSQATRVFDCKSITTPILLLYELILVEGSNKYLNTKKLPFALTRWFNNLKSNPDKAKVRTRLIDADRTLDLARRVVRANLVDGKHRHGSATDNASMGEVDNDQMKLDLCLMVLGETLSAVKAQVILNMDLQINGWLVEDDEGWGPPSYVLCKMQQTRCSHTLRVLQGQLGSSAILMLAALTILPSEERDAGRHEGCTPEVCVEMPGRKATQKNRMGDEFMIMEKGLSYEPQHHESSCSCKEMGPKREKVFNILAGSEEGAGTVDFPLFRIISRVDDNDEDEVLGVTVEPWDKELGSLYRRPSFLAISHVWSQGMGNDRSNSLHQCQLKFLLGLLKLYAGDGPNVMDENRFYQPFIDATLGTTNRKFRLSPPFWLDTLAIPVKGPTIQEKSSEATEIRHLKQKAIRRIYHVYNSASRVLVVDKDLCKEREGLALITGLKILTSPWMRRLWTLQEAFLARSLMVGFFQHLEDFDDLIKKLDEDEKDSDVKVFSMSIAQLVKRKLFHNLMGEDRQIRNRRDHPIETRGSMVIASAWRSSRWRRTTRIEDETLAMSNLLNMDFGSTAIEKGRERIASAKTQSERDECRDEMMMAFWKLIHHNFEGSIPAGFIFLAGEKLRAPGFGWAPTSWMSGVDEDPPYPLSMIGTPTELHPEGLLVQYPGFLLHGGHPNVILSTDLTKASYKFPVDRYLSEWYEVTPIRSIGQDNVPGNFISPFRHSLAPQLAIIMCRSKPGELPKEIGLLVEIYREIWRRKEPRRVNKKIYCCRIIRRIWINRTKPGNGVKDFELPQGHKDEQPIGEPMSEHTMWLIDGRQTPSARRPSIPSTSSRGSSPERPSPVDRKKLLGILRGDSAVDSEQMAPKGQTLPELGGLTTDEIHHSPATPIRKTGKRKGTSKPKGRGGKKVRDNRAIYGQKLIPTAIAQNDQMNQCADTNAKSAV</sequence>
<reference evidence="2" key="1">
    <citation type="journal article" date="2021" name="Nat. Commun.">
        <title>Genetic determinants of endophytism in the Arabidopsis root mycobiome.</title>
        <authorList>
            <person name="Mesny F."/>
            <person name="Miyauchi S."/>
            <person name="Thiergart T."/>
            <person name="Pickel B."/>
            <person name="Atanasova L."/>
            <person name="Karlsson M."/>
            <person name="Huettel B."/>
            <person name="Barry K.W."/>
            <person name="Haridas S."/>
            <person name="Chen C."/>
            <person name="Bauer D."/>
            <person name="Andreopoulos W."/>
            <person name="Pangilinan J."/>
            <person name="LaButti K."/>
            <person name="Riley R."/>
            <person name="Lipzen A."/>
            <person name="Clum A."/>
            <person name="Drula E."/>
            <person name="Henrissat B."/>
            <person name="Kohler A."/>
            <person name="Grigoriev I.V."/>
            <person name="Martin F.M."/>
            <person name="Hacquard S."/>
        </authorList>
    </citation>
    <scope>NUCLEOTIDE SEQUENCE</scope>
    <source>
        <strain evidence="2">MPI-CAGE-CH-0235</strain>
    </source>
</reference>
<feature type="region of interest" description="Disordered" evidence="1">
    <location>
        <begin position="933"/>
        <end position="1027"/>
    </location>
</feature>